<dbReference type="Pfam" id="PF07681">
    <property type="entry name" value="DoxX"/>
    <property type="match status" value="1"/>
</dbReference>
<gene>
    <name evidence="8" type="ORF">SAMN05660493_01816</name>
</gene>
<feature type="transmembrane region" description="Helical" evidence="7">
    <location>
        <begin position="12"/>
        <end position="34"/>
    </location>
</feature>
<keyword evidence="3" id="KW-1003">Cell membrane</keyword>
<dbReference type="Proteomes" id="UP000187261">
    <property type="component" value="Unassembled WGS sequence"/>
</dbReference>
<name>A0A1U7PZ52_9FLAO</name>
<comment type="subcellular location">
    <subcellularLocation>
        <location evidence="1">Cell membrane</location>
        <topology evidence="1">Multi-pass membrane protein</topology>
    </subcellularLocation>
</comment>
<organism evidence="8 9">
    <name type="scientific">Epilithonimonas bovis DSM 19482</name>
    <dbReference type="NCBI Taxonomy" id="1121284"/>
    <lineage>
        <taxon>Bacteria</taxon>
        <taxon>Pseudomonadati</taxon>
        <taxon>Bacteroidota</taxon>
        <taxon>Flavobacteriia</taxon>
        <taxon>Flavobacteriales</taxon>
        <taxon>Weeksellaceae</taxon>
        <taxon>Chryseobacterium group</taxon>
        <taxon>Epilithonimonas</taxon>
    </lineage>
</organism>
<protein>
    <submittedName>
        <fullName evidence="8">Putative oxidoreductase</fullName>
    </submittedName>
</protein>
<feature type="transmembrane region" description="Helical" evidence="7">
    <location>
        <begin position="83"/>
        <end position="105"/>
    </location>
</feature>
<dbReference type="STRING" id="1121284.SAMN05660493_01816"/>
<feature type="transmembrane region" description="Helical" evidence="7">
    <location>
        <begin position="111"/>
        <end position="130"/>
    </location>
</feature>
<dbReference type="EMBL" id="FTPU01000017">
    <property type="protein sequence ID" value="SIT97108.1"/>
    <property type="molecule type" value="Genomic_DNA"/>
</dbReference>
<feature type="transmembrane region" description="Helical" evidence="7">
    <location>
        <begin position="54"/>
        <end position="76"/>
    </location>
</feature>
<dbReference type="GO" id="GO:0005886">
    <property type="term" value="C:plasma membrane"/>
    <property type="evidence" value="ECO:0007669"/>
    <property type="project" value="UniProtKB-SubCell"/>
</dbReference>
<keyword evidence="9" id="KW-1185">Reference proteome</keyword>
<keyword evidence="4 7" id="KW-0812">Transmembrane</keyword>
<keyword evidence="5 7" id="KW-1133">Transmembrane helix</keyword>
<reference evidence="9" key="1">
    <citation type="submission" date="2016-10" db="EMBL/GenBank/DDBJ databases">
        <authorList>
            <person name="Varghese N."/>
            <person name="Submissions S."/>
        </authorList>
    </citation>
    <scope>NUCLEOTIDE SEQUENCE [LARGE SCALE GENOMIC DNA]</scope>
    <source>
        <strain evidence="9">DSM 19482</strain>
    </source>
</reference>
<sequence>MRNFNSSRPHPALQDFMILAVRLFVGFSMLTHGIPKVQQLIGTDKIEFVNFLGIGSPLSLMLAVFAECICSVLVIFGLVTRLAVIPLIITMLIACFVVHAADPYALKEASLLYFFLYFVILILGSGRFSLDQLFSRKEVVY</sequence>
<dbReference type="InterPro" id="IPR032808">
    <property type="entry name" value="DoxX"/>
</dbReference>
<comment type="similarity">
    <text evidence="2">Belongs to the DoxX family.</text>
</comment>
<evidence type="ECO:0000256" key="2">
    <source>
        <dbReference type="ARBA" id="ARBA00006679"/>
    </source>
</evidence>
<dbReference type="RefSeq" id="WP_076783294.1">
    <property type="nucleotide sequence ID" value="NZ_FTPU01000017.1"/>
</dbReference>
<dbReference type="InterPro" id="IPR051907">
    <property type="entry name" value="DoxX-like_oxidoreductase"/>
</dbReference>
<dbReference type="PANTHER" id="PTHR33452:SF1">
    <property type="entry name" value="INNER MEMBRANE PROTEIN YPHA-RELATED"/>
    <property type="match status" value="1"/>
</dbReference>
<proteinExistence type="inferred from homology"/>
<evidence type="ECO:0000256" key="5">
    <source>
        <dbReference type="ARBA" id="ARBA00022989"/>
    </source>
</evidence>
<evidence type="ECO:0000256" key="1">
    <source>
        <dbReference type="ARBA" id="ARBA00004651"/>
    </source>
</evidence>
<keyword evidence="6 7" id="KW-0472">Membrane</keyword>
<accession>A0A1U7PZ52</accession>
<evidence type="ECO:0000313" key="8">
    <source>
        <dbReference type="EMBL" id="SIT97108.1"/>
    </source>
</evidence>
<evidence type="ECO:0000256" key="3">
    <source>
        <dbReference type="ARBA" id="ARBA00022475"/>
    </source>
</evidence>
<dbReference type="PANTHER" id="PTHR33452">
    <property type="entry name" value="OXIDOREDUCTASE CATD-RELATED"/>
    <property type="match status" value="1"/>
</dbReference>
<evidence type="ECO:0000256" key="6">
    <source>
        <dbReference type="ARBA" id="ARBA00023136"/>
    </source>
</evidence>
<evidence type="ECO:0000313" key="9">
    <source>
        <dbReference type="Proteomes" id="UP000187261"/>
    </source>
</evidence>
<evidence type="ECO:0000256" key="7">
    <source>
        <dbReference type="SAM" id="Phobius"/>
    </source>
</evidence>
<dbReference type="AlphaFoldDB" id="A0A1U7PZ52"/>
<evidence type="ECO:0000256" key="4">
    <source>
        <dbReference type="ARBA" id="ARBA00022692"/>
    </source>
</evidence>